<keyword evidence="1" id="KW-0680">Restriction system</keyword>
<gene>
    <name evidence="3" type="ORF">HELGO_WM13541</name>
</gene>
<dbReference type="Gene3D" id="3.90.220.20">
    <property type="entry name" value="DNA methylase specificity domains"/>
    <property type="match status" value="1"/>
</dbReference>
<proteinExistence type="predicted"/>
<evidence type="ECO:0000313" key="3">
    <source>
        <dbReference type="EMBL" id="CAA6806081.1"/>
    </source>
</evidence>
<evidence type="ECO:0000256" key="2">
    <source>
        <dbReference type="ARBA" id="ARBA00023125"/>
    </source>
</evidence>
<accession>A0A6S6SMX4</accession>
<dbReference type="InterPro" id="IPR044946">
    <property type="entry name" value="Restrct_endonuc_typeI_TRD_sf"/>
</dbReference>
<evidence type="ECO:0000256" key="1">
    <source>
        <dbReference type="ARBA" id="ARBA00022747"/>
    </source>
</evidence>
<dbReference type="GO" id="GO:0009307">
    <property type="term" value="P:DNA restriction-modification system"/>
    <property type="evidence" value="ECO:0007669"/>
    <property type="project" value="UniProtKB-KW"/>
</dbReference>
<reference evidence="3" key="1">
    <citation type="submission" date="2020-01" db="EMBL/GenBank/DDBJ databases">
        <authorList>
            <person name="Meier V. D."/>
            <person name="Meier V D."/>
        </authorList>
    </citation>
    <scope>NUCLEOTIDE SEQUENCE</scope>
    <source>
        <strain evidence="3">HLG_WM_MAG_12</strain>
    </source>
</reference>
<organism evidence="3">
    <name type="scientific">uncultured Campylobacterales bacterium</name>
    <dbReference type="NCBI Taxonomy" id="352960"/>
    <lineage>
        <taxon>Bacteria</taxon>
        <taxon>Pseudomonadati</taxon>
        <taxon>Campylobacterota</taxon>
        <taxon>Epsilonproteobacteria</taxon>
        <taxon>Campylobacterales</taxon>
        <taxon>environmental samples</taxon>
    </lineage>
</organism>
<dbReference type="EMBL" id="CACVAW010000022">
    <property type="protein sequence ID" value="CAA6806081.1"/>
    <property type="molecule type" value="Genomic_DNA"/>
</dbReference>
<name>A0A6S6SMX4_9BACT</name>
<protein>
    <submittedName>
        <fullName evidence="3">Uncharacterized protein</fullName>
    </submittedName>
</protein>
<keyword evidence="2" id="KW-0238">DNA-binding</keyword>
<sequence>MKLSKIAKITNYTENKNLDKKSIVIYSVGYRVGKIIPLSDIKKQTIYKYLILTPKIRGINLTKTIIKNQKNIEKLITGKALPKITIQSLKNMKVKGKRLKLIYFFLSFILKVKSYLKH</sequence>
<dbReference type="GO" id="GO:0003677">
    <property type="term" value="F:DNA binding"/>
    <property type="evidence" value="ECO:0007669"/>
    <property type="project" value="UniProtKB-KW"/>
</dbReference>
<dbReference type="AlphaFoldDB" id="A0A6S6SMX4"/>